<dbReference type="AlphaFoldDB" id="A1STG7"/>
<keyword evidence="1" id="KW-0472">Membrane</keyword>
<dbReference type="EMBL" id="CP000510">
    <property type="protein sequence ID" value="ABM02782.1"/>
    <property type="molecule type" value="Genomic_DNA"/>
</dbReference>
<protein>
    <submittedName>
        <fullName evidence="2">Uncharacterized protein</fullName>
    </submittedName>
</protein>
<dbReference type="KEGG" id="pin:Ping_0940"/>
<dbReference type="OrthoDB" id="6238758at2"/>
<name>A1STG7_PSYIN</name>
<evidence type="ECO:0000313" key="3">
    <source>
        <dbReference type="Proteomes" id="UP000000639"/>
    </source>
</evidence>
<dbReference type="RefSeq" id="WP_011769345.1">
    <property type="nucleotide sequence ID" value="NC_008709.1"/>
</dbReference>
<gene>
    <name evidence="2" type="ordered locus">Ping_0940</name>
</gene>
<sequence length="159" mass="18400">MLTKSKIIQLLFMLIVLVSLFIWRTINIKTEQQMNIDLTSTERSSGQLECDYLVPCELLSSQGRFWLSVDNPTIKAEQWINFRLESDEQEWRVIDAKIVGKEMFMGRIPVTFVKTDKGFFSAKTLVGACTTPAMIWQLKINILVNGIKDQLLFDFMVKK</sequence>
<dbReference type="HOGENOM" id="CLU_1711746_0_0_6"/>
<evidence type="ECO:0000256" key="1">
    <source>
        <dbReference type="SAM" id="Phobius"/>
    </source>
</evidence>
<keyword evidence="1" id="KW-0812">Transmembrane</keyword>
<accession>A1STG7</accession>
<dbReference type="Proteomes" id="UP000000639">
    <property type="component" value="Chromosome"/>
</dbReference>
<evidence type="ECO:0000313" key="2">
    <source>
        <dbReference type="EMBL" id="ABM02782.1"/>
    </source>
</evidence>
<dbReference type="STRING" id="357804.Ping_0940"/>
<dbReference type="eggNOG" id="ENOG5033DQT">
    <property type="taxonomic scope" value="Bacteria"/>
</dbReference>
<organism evidence="2 3">
    <name type="scientific">Psychromonas ingrahamii (strain DSM 17664 / CCUG 51855 / 37)</name>
    <dbReference type="NCBI Taxonomy" id="357804"/>
    <lineage>
        <taxon>Bacteria</taxon>
        <taxon>Pseudomonadati</taxon>
        <taxon>Pseudomonadota</taxon>
        <taxon>Gammaproteobacteria</taxon>
        <taxon>Alteromonadales</taxon>
        <taxon>Psychromonadaceae</taxon>
        <taxon>Psychromonas</taxon>
    </lineage>
</organism>
<keyword evidence="1" id="KW-1133">Transmembrane helix</keyword>
<keyword evidence="3" id="KW-1185">Reference proteome</keyword>
<reference evidence="2 3" key="1">
    <citation type="submission" date="2007-01" db="EMBL/GenBank/DDBJ databases">
        <title>Complete sequence of Psychromonas ingrahamii 37.</title>
        <authorList>
            <consortium name="US DOE Joint Genome Institute"/>
            <person name="Copeland A."/>
            <person name="Lucas S."/>
            <person name="Lapidus A."/>
            <person name="Barry K."/>
            <person name="Detter J.C."/>
            <person name="Glavina del Rio T."/>
            <person name="Hammon N."/>
            <person name="Israni S."/>
            <person name="Dalin E."/>
            <person name="Tice H."/>
            <person name="Pitluck S."/>
            <person name="Thompson L.S."/>
            <person name="Brettin T."/>
            <person name="Bruce D."/>
            <person name="Han C."/>
            <person name="Tapia R."/>
            <person name="Schmutz J."/>
            <person name="Larimer F."/>
            <person name="Land M."/>
            <person name="Hauser L."/>
            <person name="Kyrpides N."/>
            <person name="Ivanova N."/>
            <person name="Staley J."/>
            <person name="Richardson P."/>
        </authorList>
    </citation>
    <scope>NUCLEOTIDE SEQUENCE [LARGE SCALE GENOMIC DNA]</scope>
    <source>
        <strain evidence="2 3">37</strain>
    </source>
</reference>
<feature type="transmembrane region" description="Helical" evidence="1">
    <location>
        <begin position="7"/>
        <end position="26"/>
    </location>
</feature>
<proteinExistence type="predicted"/>